<evidence type="ECO:0000313" key="11">
    <source>
        <dbReference type="Proteomes" id="UP000230750"/>
    </source>
</evidence>
<dbReference type="Pfam" id="PF00241">
    <property type="entry name" value="Cofilin_ADF"/>
    <property type="match status" value="2"/>
</dbReference>
<accession>A0A2G8L1Q2</accession>
<comment type="subunit">
    <text evidence="7">Interacts with G-actin; ADP-actin form.</text>
</comment>
<comment type="caution">
    <text evidence="10">The sequence shown here is derived from an EMBL/GenBank/DDBJ whole genome shotgun (WGS) entry which is preliminary data.</text>
</comment>
<dbReference type="SUPFAM" id="SSF55753">
    <property type="entry name" value="Actin depolymerizing proteins"/>
    <property type="match status" value="2"/>
</dbReference>
<dbReference type="GO" id="GO:0051016">
    <property type="term" value="P:barbed-end actin filament capping"/>
    <property type="evidence" value="ECO:0007669"/>
    <property type="project" value="TreeGrafter"/>
</dbReference>
<dbReference type="GO" id="GO:0010976">
    <property type="term" value="P:positive regulation of neuron projection development"/>
    <property type="evidence" value="ECO:0007669"/>
    <property type="project" value="TreeGrafter"/>
</dbReference>
<feature type="domain" description="ADF-H" evidence="9">
    <location>
        <begin position="134"/>
        <end position="274"/>
    </location>
</feature>
<evidence type="ECO:0000256" key="6">
    <source>
        <dbReference type="ARBA" id="ARBA00023212"/>
    </source>
</evidence>
<dbReference type="GO" id="GO:0030042">
    <property type="term" value="P:actin filament depolymerization"/>
    <property type="evidence" value="ECO:0007669"/>
    <property type="project" value="TreeGrafter"/>
</dbReference>
<feature type="domain" description="ADF-H" evidence="9">
    <location>
        <begin position="1"/>
        <end position="97"/>
    </location>
</feature>
<keyword evidence="11" id="KW-1185">Reference proteome</keyword>
<dbReference type="FunFam" id="3.40.20.10:FF:000007">
    <property type="entry name" value="Twinfilin-1 isoform 1"/>
    <property type="match status" value="1"/>
</dbReference>
<dbReference type="EMBL" id="MRZV01000259">
    <property type="protein sequence ID" value="PIK54199.1"/>
    <property type="molecule type" value="Genomic_DNA"/>
</dbReference>
<evidence type="ECO:0000259" key="9">
    <source>
        <dbReference type="PROSITE" id="PS51263"/>
    </source>
</evidence>
<dbReference type="PANTHER" id="PTHR13759">
    <property type="entry name" value="TWINFILIN"/>
    <property type="match status" value="1"/>
</dbReference>
<keyword evidence="5" id="KW-0009">Actin-binding</keyword>
<dbReference type="OrthoDB" id="10006997at2759"/>
<dbReference type="InterPro" id="IPR002108">
    <property type="entry name" value="ADF-H"/>
</dbReference>
<comment type="similarity">
    <text evidence="2">Belongs to the actin-binding proteins ADF family. Twinfilin subfamily.</text>
</comment>
<evidence type="ECO:0000313" key="10">
    <source>
        <dbReference type="EMBL" id="PIK54199.1"/>
    </source>
</evidence>
<dbReference type="AlphaFoldDB" id="A0A2G8L1Q2"/>
<dbReference type="CDD" id="cd11285">
    <property type="entry name" value="ADF_Twf-N_like"/>
    <property type="match status" value="1"/>
</dbReference>
<keyword evidence="3" id="KW-0963">Cytoplasm</keyword>
<dbReference type="CDD" id="cd11284">
    <property type="entry name" value="ADF_Twf-C_like"/>
    <property type="match status" value="1"/>
</dbReference>
<dbReference type="STRING" id="307972.A0A2G8L1Q2"/>
<keyword evidence="4" id="KW-0677">Repeat</keyword>
<evidence type="ECO:0000256" key="8">
    <source>
        <dbReference type="SAM" id="MobiDB-lite"/>
    </source>
</evidence>
<dbReference type="InterPro" id="IPR029006">
    <property type="entry name" value="ADF-H/Gelsolin-like_dom_sf"/>
</dbReference>
<evidence type="ECO:0000256" key="2">
    <source>
        <dbReference type="ARBA" id="ARBA00009557"/>
    </source>
</evidence>
<evidence type="ECO:0000256" key="5">
    <source>
        <dbReference type="ARBA" id="ARBA00023203"/>
    </source>
</evidence>
<comment type="subcellular location">
    <subcellularLocation>
        <location evidence="1">Cytoplasm</location>
        <location evidence="1">Cytoskeleton</location>
    </subcellularLocation>
</comment>
<dbReference type="Gene3D" id="3.40.20.10">
    <property type="entry name" value="Severin"/>
    <property type="match status" value="2"/>
</dbReference>
<dbReference type="PROSITE" id="PS51263">
    <property type="entry name" value="ADF_H"/>
    <property type="match status" value="2"/>
</dbReference>
<protein>
    <submittedName>
        <fullName evidence="10">Twinfilin-1</fullName>
    </submittedName>
</protein>
<dbReference type="GO" id="GO:0030016">
    <property type="term" value="C:myofibril"/>
    <property type="evidence" value="ECO:0007669"/>
    <property type="project" value="TreeGrafter"/>
</dbReference>
<dbReference type="Proteomes" id="UP000230750">
    <property type="component" value="Unassembled WGS sequence"/>
</dbReference>
<feature type="region of interest" description="Disordered" evidence="8">
    <location>
        <begin position="279"/>
        <end position="307"/>
    </location>
</feature>
<dbReference type="GO" id="GO:0005884">
    <property type="term" value="C:actin filament"/>
    <property type="evidence" value="ECO:0007669"/>
    <property type="project" value="TreeGrafter"/>
</dbReference>
<gene>
    <name evidence="10" type="ORF">BSL78_08929</name>
</gene>
<keyword evidence="6" id="KW-0206">Cytoskeleton</keyword>
<proteinExistence type="inferred from homology"/>
<name>A0A2G8L1Q2_STIJA</name>
<evidence type="ECO:0000256" key="1">
    <source>
        <dbReference type="ARBA" id="ARBA00004245"/>
    </source>
</evidence>
<evidence type="ECO:0000256" key="3">
    <source>
        <dbReference type="ARBA" id="ARBA00022490"/>
    </source>
</evidence>
<dbReference type="PANTHER" id="PTHR13759:SF1">
    <property type="entry name" value="TWINFILIN"/>
    <property type="match status" value="1"/>
</dbReference>
<dbReference type="InterPro" id="IPR028458">
    <property type="entry name" value="Twinfilin"/>
</dbReference>
<dbReference type="GO" id="GO:0051015">
    <property type="term" value="F:actin filament binding"/>
    <property type="evidence" value="ECO:0007669"/>
    <property type="project" value="TreeGrafter"/>
</dbReference>
<organism evidence="10 11">
    <name type="scientific">Stichopus japonicus</name>
    <name type="common">Sea cucumber</name>
    <dbReference type="NCBI Taxonomy" id="307972"/>
    <lineage>
        <taxon>Eukaryota</taxon>
        <taxon>Metazoa</taxon>
        <taxon>Echinodermata</taxon>
        <taxon>Eleutherozoa</taxon>
        <taxon>Echinozoa</taxon>
        <taxon>Holothuroidea</taxon>
        <taxon>Aspidochirotacea</taxon>
        <taxon>Aspidochirotida</taxon>
        <taxon>Stichopodidae</taxon>
        <taxon>Apostichopus</taxon>
    </lineage>
</organism>
<dbReference type="SMART" id="SM00102">
    <property type="entry name" value="ADF"/>
    <property type="match status" value="2"/>
</dbReference>
<sequence length="307" mass="34886">MIFACDSQGKVDQLILPIAQASRSCYILYRLDEKLGDSYLWIFIYYIPDTAPVRDKMLYASTKSTMKQEFGGGLIKEEMFGNVPDDISLHGYKKHLAVKAAPGPLSALEEDIKYVNELEGGRAHISVDSKHETMKSVGFPVVREALEALRDFKNKKVNYVQLLLDITAEEVHLALSESTTVTELPSRIPTDTARYHLFRFDHTYEGDRFDSAIFIYSMPGYKCPIKERMLYSSCKSTLLDVIENEDQGGIEITRKLELDSGEELSEDYLLEEIHPKKNLHRPAFAKPKGPVGKRGPKRMIKKQEGEQ</sequence>
<dbReference type="GO" id="GO:0003785">
    <property type="term" value="F:actin monomer binding"/>
    <property type="evidence" value="ECO:0007669"/>
    <property type="project" value="TreeGrafter"/>
</dbReference>
<reference evidence="10 11" key="1">
    <citation type="journal article" date="2017" name="PLoS Biol.">
        <title>The sea cucumber genome provides insights into morphological evolution and visceral regeneration.</title>
        <authorList>
            <person name="Zhang X."/>
            <person name="Sun L."/>
            <person name="Yuan J."/>
            <person name="Sun Y."/>
            <person name="Gao Y."/>
            <person name="Zhang L."/>
            <person name="Li S."/>
            <person name="Dai H."/>
            <person name="Hamel J.F."/>
            <person name="Liu C."/>
            <person name="Yu Y."/>
            <person name="Liu S."/>
            <person name="Lin W."/>
            <person name="Guo K."/>
            <person name="Jin S."/>
            <person name="Xu P."/>
            <person name="Storey K.B."/>
            <person name="Huan P."/>
            <person name="Zhang T."/>
            <person name="Zhou Y."/>
            <person name="Zhang J."/>
            <person name="Lin C."/>
            <person name="Li X."/>
            <person name="Xing L."/>
            <person name="Huo D."/>
            <person name="Sun M."/>
            <person name="Wang L."/>
            <person name="Mercier A."/>
            <person name="Li F."/>
            <person name="Yang H."/>
            <person name="Xiang J."/>
        </authorList>
    </citation>
    <scope>NUCLEOTIDE SEQUENCE [LARGE SCALE GENOMIC DNA]</scope>
    <source>
        <strain evidence="10">Shaxun</strain>
        <tissue evidence="10">Muscle</tissue>
    </source>
</reference>
<evidence type="ECO:0000256" key="7">
    <source>
        <dbReference type="ARBA" id="ARBA00038532"/>
    </source>
</evidence>
<dbReference type="GO" id="GO:0010591">
    <property type="term" value="P:regulation of lamellipodium assembly"/>
    <property type="evidence" value="ECO:0007669"/>
    <property type="project" value="TreeGrafter"/>
</dbReference>
<evidence type="ECO:0000256" key="4">
    <source>
        <dbReference type="ARBA" id="ARBA00022737"/>
    </source>
</evidence>